<dbReference type="PANTHER" id="PTHR23236">
    <property type="entry name" value="EUKARYOTIC TRANSLATION INITIATION FACTOR 4B/4H"/>
    <property type="match status" value="1"/>
</dbReference>
<evidence type="ECO:0000313" key="6">
    <source>
        <dbReference type="Proteomes" id="UP000069940"/>
    </source>
</evidence>
<evidence type="ECO:0000256" key="3">
    <source>
        <dbReference type="SAM" id="MobiDB-lite"/>
    </source>
</evidence>
<accession>A0ABM1XTK8</accession>
<feature type="compositionally biased region" description="Polar residues" evidence="3">
    <location>
        <begin position="563"/>
        <end position="574"/>
    </location>
</feature>
<dbReference type="InterPro" id="IPR035979">
    <property type="entry name" value="RBD_domain_sf"/>
</dbReference>
<feature type="compositionally biased region" description="Basic and acidic residues" evidence="3">
    <location>
        <begin position="214"/>
        <end position="227"/>
    </location>
</feature>
<evidence type="ECO:0000256" key="2">
    <source>
        <dbReference type="PROSITE-ProRule" id="PRU00176"/>
    </source>
</evidence>
<name>A0ABM1XTK8_AEDAL</name>
<reference evidence="5" key="2">
    <citation type="submission" date="2025-05" db="UniProtKB">
        <authorList>
            <consortium name="EnsemblMetazoa"/>
        </authorList>
    </citation>
    <scope>IDENTIFICATION</scope>
    <source>
        <strain evidence="5">Foshan</strain>
    </source>
</reference>
<feature type="compositionally biased region" description="Basic and acidic residues" evidence="3">
    <location>
        <begin position="467"/>
        <end position="518"/>
    </location>
</feature>
<proteinExistence type="predicted"/>
<evidence type="ECO:0000256" key="1">
    <source>
        <dbReference type="ARBA" id="ARBA00022884"/>
    </source>
</evidence>
<dbReference type="InterPro" id="IPR012677">
    <property type="entry name" value="Nucleotide-bd_a/b_plait_sf"/>
</dbReference>
<feature type="compositionally biased region" description="Basic and acidic residues" evidence="3">
    <location>
        <begin position="406"/>
        <end position="458"/>
    </location>
</feature>
<dbReference type="InterPro" id="IPR000504">
    <property type="entry name" value="RRM_dom"/>
</dbReference>
<dbReference type="Gene3D" id="3.30.70.330">
    <property type="match status" value="1"/>
</dbReference>
<dbReference type="PANTHER" id="PTHR23236:SF2">
    <property type="entry name" value="EUKARYOTIC TRANSLATION INITIATION FACTOR 4B"/>
    <property type="match status" value="1"/>
</dbReference>
<reference evidence="6" key="1">
    <citation type="journal article" date="2015" name="Proc. Natl. Acad. Sci. U.S.A.">
        <title>Genome sequence of the Asian Tiger mosquito, Aedes albopictus, reveals insights into its biology, genetics, and evolution.</title>
        <authorList>
            <person name="Chen X.G."/>
            <person name="Jiang X."/>
            <person name="Gu J."/>
            <person name="Xu M."/>
            <person name="Wu Y."/>
            <person name="Deng Y."/>
            <person name="Zhang C."/>
            <person name="Bonizzoni M."/>
            <person name="Dermauw W."/>
            <person name="Vontas J."/>
            <person name="Armbruster P."/>
            <person name="Huang X."/>
            <person name="Yang Y."/>
            <person name="Zhang H."/>
            <person name="He W."/>
            <person name="Peng H."/>
            <person name="Liu Y."/>
            <person name="Wu K."/>
            <person name="Chen J."/>
            <person name="Lirakis M."/>
            <person name="Topalis P."/>
            <person name="Van Leeuwen T."/>
            <person name="Hall A.B."/>
            <person name="Jiang X."/>
            <person name="Thorpe C."/>
            <person name="Mueller R.L."/>
            <person name="Sun C."/>
            <person name="Waterhouse R.M."/>
            <person name="Yan G."/>
            <person name="Tu Z.J."/>
            <person name="Fang X."/>
            <person name="James A.A."/>
        </authorList>
    </citation>
    <scope>NUCLEOTIDE SEQUENCE [LARGE SCALE GENOMIC DNA]</scope>
    <source>
        <strain evidence="6">Foshan</strain>
    </source>
</reference>
<keyword evidence="6" id="KW-1185">Reference proteome</keyword>
<dbReference type="Pfam" id="PF00076">
    <property type="entry name" value="RRM_1"/>
    <property type="match status" value="1"/>
</dbReference>
<keyword evidence="1 2" id="KW-0694">RNA-binding</keyword>
<feature type="compositionally biased region" description="Low complexity" evidence="3">
    <location>
        <begin position="390"/>
        <end position="403"/>
    </location>
</feature>
<evidence type="ECO:0000313" key="5">
    <source>
        <dbReference type="EnsemblMetazoa" id="AALFPA23_002729.P2715"/>
    </source>
</evidence>
<feature type="region of interest" description="Disordered" evidence="3">
    <location>
        <begin position="163"/>
        <end position="586"/>
    </location>
</feature>
<feature type="compositionally biased region" description="Basic and acidic residues" evidence="3">
    <location>
        <begin position="530"/>
        <end position="561"/>
    </location>
</feature>
<feature type="compositionally biased region" description="Basic and acidic residues" evidence="3">
    <location>
        <begin position="364"/>
        <end position="385"/>
    </location>
</feature>
<feature type="compositionally biased region" description="Basic and acidic residues" evidence="3">
    <location>
        <begin position="255"/>
        <end position="293"/>
    </location>
</feature>
<sequence>MATSSGKKGKKTSKKNKLSLGEFLTDGNAAAVSQIQVAVPVKLSNWADECDEDEDDRPVRTQMIALPTAPRATRLLNDDTVPHNPPYQAYISNLPYDLTDGDVYDFFADMEIASLRLPTRDDGEPGRLRGYGYVEFVKRQDLIDALSITEPVIHGRRIRIDLSSESDRGRQQRNRGYDNYGGDSDRPMGNWRDGPRANADRDQGQRRPYQNNYNRDRGDREDRERYPSDSGAGGNWRLGDRPTQPPPQSPPSSRRGYDRGDRGDRGFRRGGDLSGDRGGRRDRDDGPPMERPKLVLQPRTLPLPEKPKPEPEDSEERDSSRDRKYDSEASENKENEEQKETRPKPTPVPAANIFGAAKPVDTAAKLKEIEERISEKQRLEKEERARKRAAAAAESAAAVAGSSADEDGKEKSDPSKDESAEEHSDERREQPEAKKPEEPVNWRVRTTDDNNRDNERRRYSPSRNYTKRSDDYSDNRDNRDRGMNRDNRNMRDNRRDYNRPGDRDRDRGYRGDRDRDMNRGGGGGVAGSGRDMRDDRDRRENVRPYDQRDRDQIPIEERMPKLQESTGPNLSMKNTFEGLSADEVDD</sequence>
<feature type="compositionally biased region" description="Basic and acidic residues" evidence="3">
    <location>
        <begin position="305"/>
        <end position="343"/>
    </location>
</feature>
<dbReference type="GeneID" id="109414697"/>
<dbReference type="SMART" id="SM00360">
    <property type="entry name" value="RRM"/>
    <property type="match status" value="1"/>
</dbReference>
<feature type="compositionally biased region" description="Basic and acidic residues" evidence="3">
    <location>
        <begin position="193"/>
        <end position="205"/>
    </location>
</feature>
<evidence type="ECO:0000259" key="4">
    <source>
        <dbReference type="PROSITE" id="PS50102"/>
    </source>
</evidence>
<organism evidence="5 6">
    <name type="scientific">Aedes albopictus</name>
    <name type="common">Asian tiger mosquito</name>
    <name type="synonym">Stegomyia albopicta</name>
    <dbReference type="NCBI Taxonomy" id="7160"/>
    <lineage>
        <taxon>Eukaryota</taxon>
        <taxon>Metazoa</taxon>
        <taxon>Ecdysozoa</taxon>
        <taxon>Arthropoda</taxon>
        <taxon>Hexapoda</taxon>
        <taxon>Insecta</taxon>
        <taxon>Pterygota</taxon>
        <taxon>Neoptera</taxon>
        <taxon>Endopterygota</taxon>
        <taxon>Diptera</taxon>
        <taxon>Nematocera</taxon>
        <taxon>Culicoidea</taxon>
        <taxon>Culicidae</taxon>
        <taxon>Culicinae</taxon>
        <taxon>Aedini</taxon>
        <taxon>Aedes</taxon>
        <taxon>Stegomyia</taxon>
    </lineage>
</organism>
<feature type="domain" description="RRM" evidence="4">
    <location>
        <begin position="87"/>
        <end position="165"/>
    </location>
</feature>
<dbReference type="RefSeq" id="XP_019544074.3">
    <property type="nucleotide sequence ID" value="XM_019688529.3"/>
</dbReference>
<dbReference type="EnsemblMetazoa" id="AALFPA23_002729.R2715">
    <property type="protein sequence ID" value="AALFPA23_002729.P2715"/>
    <property type="gene ID" value="AALFPA23_002729"/>
</dbReference>
<dbReference type="SUPFAM" id="SSF54928">
    <property type="entry name" value="RNA-binding domain, RBD"/>
    <property type="match status" value="1"/>
</dbReference>
<dbReference type="Proteomes" id="UP000069940">
    <property type="component" value="Unassembled WGS sequence"/>
</dbReference>
<dbReference type="PROSITE" id="PS50102">
    <property type="entry name" value="RRM"/>
    <property type="match status" value="1"/>
</dbReference>
<protein>
    <recommendedName>
        <fullName evidence="4">RRM domain-containing protein</fullName>
    </recommendedName>
</protein>